<evidence type="ECO:0000313" key="3">
    <source>
        <dbReference type="Proteomes" id="UP000028565"/>
    </source>
</evidence>
<dbReference type="OrthoDB" id="10319at10239"/>
<evidence type="ECO:0000313" key="2">
    <source>
        <dbReference type="EMBL" id="AIF54348.1"/>
    </source>
</evidence>
<dbReference type="KEGG" id="vg:22112909"/>
<feature type="region of interest" description="Disordered" evidence="1">
    <location>
        <begin position="186"/>
        <end position="208"/>
    </location>
</feature>
<sequence length="208" mass="23097">MNKSEEIQKANGTLKSTYIKGKGYIEVNQRIKAFRQVYPTGTISTDIVSLENGVVMMKTTVLDDNGKTLATGLAYEKESSSFINKTSFIENCETSAIGRALGFCGFGIDSSVASAEEVENAIINQGKQGNQGGQGRNERKASPKQIEILKKIYQGENLDKLLKFNKLEKIEDISLQKASELISKNMKKEKPGMSFDPRHEPWFNGKDF</sequence>
<proteinExistence type="predicted"/>
<dbReference type="GeneID" id="22112909"/>
<accession>A0A075KQ94</accession>
<dbReference type="EMBL" id="KJ564036">
    <property type="protein sequence ID" value="AIF54348.1"/>
    <property type="molecule type" value="Genomic_DNA"/>
</dbReference>
<gene>
    <name evidence="2" type="ORF">LDB25A_024</name>
</gene>
<dbReference type="RefSeq" id="YP_009097903.1">
    <property type="nucleotide sequence ID" value="NC_025415.1"/>
</dbReference>
<reference evidence="2 3" key="1">
    <citation type="submission" date="2014-03" db="EMBL/GenBank/DDBJ databases">
        <title>Lactobacillus delbrueckii subsp. bulgaricus Group b Phages.</title>
        <authorList>
            <person name="Casey E.D."/>
            <person name="Mahony J."/>
            <person name="O'Connell-Motherway M."/>
            <person name="Bottacini F."/>
            <person name="Cornelissen A."/>
            <person name="Neve H."/>
            <person name="Heller K."/>
            <person name="Noben J.-P."/>
            <person name="Dal Bello F."/>
            <person name="van Sinderen D."/>
        </authorList>
    </citation>
    <scope>NUCLEOTIDE SEQUENCE [LARGE SCALE GENOMIC DNA]</scope>
</reference>
<protein>
    <submittedName>
        <fullName evidence="2">Uncharacterized protein</fullName>
    </submittedName>
</protein>
<evidence type="ECO:0000256" key="1">
    <source>
        <dbReference type="SAM" id="MobiDB-lite"/>
    </source>
</evidence>
<name>A0A075KQ94_9CAUD</name>
<keyword evidence="3" id="KW-1185">Reference proteome</keyword>
<organism evidence="2 3">
    <name type="scientific">Lactobacillus phage Ld25A</name>
    <dbReference type="NCBI Taxonomy" id="1500734"/>
    <lineage>
        <taxon>Viruses</taxon>
        <taxon>Duplodnaviria</taxon>
        <taxon>Heunggongvirae</taxon>
        <taxon>Uroviricota</taxon>
        <taxon>Caudoviricetes</taxon>
        <taxon>Cequinquevirus</taxon>
        <taxon>Cequinquevirus Ld25A</taxon>
    </lineage>
</organism>
<dbReference type="Proteomes" id="UP000028565">
    <property type="component" value="Segment"/>
</dbReference>